<accession>A0A6C0D0A6</accession>
<sequence length="566" mass="65710">MNEIQDIHVVQPRGMEKTLFPHQLLAIQKMEEREKEKTVSYTHYAIESCVGIYADITGFGKTLSILGLMTRDSMEWNLEQDHIHSSILCVYGHGSILKKSLLFFKRIPTNLVVASTIILRQWEEELNHTTLRHSLFTSKRKVTNLDPLEYDVVLVAPQCFNTLMERFPNYAWKRFIFDEPSTTKIPGMRPIIAGYIWLLTATPDMLLYTTRNSSNFMSSIFSTYMDYTLYKNLIVKNEDSFVKQSYSLPPLYHKYHTCYQPVYNAVQNMISDNILAMISAGNVEGAVKSLGGNSTSNIYDLVRFEKVEGLEECERKLLRFERLGDEERVKRWKSRKDNLLRELEEFNHRIALLLSENTCHICFEKNVQPILVTCCQNMFCGSCILQWLQNHNSCPLCRKSITTENIFYIQSPSSSPSSSCRTDKEEAENDTETRKMEKEKRCRKFQTKMNVIVDLILDRGKEGKFIIFSSYDESFEPLCYLLHDHGIHYTQLQGRNESRSKQIIDFKRGEMTVLFLTSIHDSAGMNLQESTDVILYHPTSEDLETQIIGRAYRVGRNTPLHVHHLV</sequence>
<evidence type="ECO:0000256" key="5">
    <source>
        <dbReference type="SAM" id="Coils"/>
    </source>
</evidence>
<evidence type="ECO:0000259" key="7">
    <source>
        <dbReference type="PROSITE" id="PS50089"/>
    </source>
</evidence>
<dbReference type="GO" id="GO:0006281">
    <property type="term" value="P:DNA repair"/>
    <property type="evidence" value="ECO:0007669"/>
    <property type="project" value="TreeGrafter"/>
</dbReference>
<dbReference type="AlphaFoldDB" id="A0A6C0D0A6"/>
<dbReference type="GO" id="GO:0004386">
    <property type="term" value="F:helicase activity"/>
    <property type="evidence" value="ECO:0007669"/>
    <property type="project" value="UniProtKB-KW"/>
</dbReference>
<keyword evidence="5" id="KW-0175">Coiled coil</keyword>
<dbReference type="PROSITE" id="PS51192">
    <property type="entry name" value="HELICASE_ATP_BIND_1"/>
    <property type="match status" value="1"/>
</dbReference>
<evidence type="ECO:0000256" key="4">
    <source>
        <dbReference type="ARBA" id="ARBA00022840"/>
    </source>
</evidence>
<feature type="region of interest" description="Disordered" evidence="6">
    <location>
        <begin position="411"/>
        <end position="436"/>
    </location>
</feature>
<name>A0A6C0D0A6_9ZZZZ</name>
<dbReference type="InterPro" id="IPR049730">
    <property type="entry name" value="SNF2/RAD54-like_C"/>
</dbReference>
<evidence type="ECO:0000256" key="6">
    <source>
        <dbReference type="SAM" id="MobiDB-lite"/>
    </source>
</evidence>
<dbReference type="Gene3D" id="3.40.50.300">
    <property type="entry name" value="P-loop containing nucleotide triphosphate hydrolases"/>
    <property type="match status" value="2"/>
</dbReference>
<dbReference type="SUPFAM" id="SSF57850">
    <property type="entry name" value="RING/U-box"/>
    <property type="match status" value="1"/>
</dbReference>
<evidence type="ECO:0000256" key="1">
    <source>
        <dbReference type="ARBA" id="ARBA00022741"/>
    </source>
</evidence>
<dbReference type="GO" id="GO:0016787">
    <property type="term" value="F:hydrolase activity"/>
    <property type="evidence" value="ECO:0007669"/>
    <property type="project" value="UniProtKB-KW"/>
</dbReference>
<dbReference type="GO" id="GO:0005524">
    <property type="term" value="F:ATP binding"/>
    <property type="evidence" value="ECO:0007669"/>
    <property type="project" value="UniProtKB-KW"/>
</dbReference>
<dbReference type="Pfam" id="PF00176">
    <property type="entry name" value="SNF2-rel_dom"/>
    <property type="match status" value="1"/>
</dbReference>
<dbReference type="InterPro" id="IPR027417">
    <property type="entry name" value="P-loop_NTPase"/>
</dbReference>
<dbReference type="InterPro" id="IPR001650">
    <property type="entry name" value="Helicase_C-like"/>
</dbReference>
<dbReference type="InterPro" id="IPR050628">
    <property type="entry name" value="SNF2_RAD54_helicase_TF"/>
</dbReference>
<dbReference type="PANTHER" id="PTHR45626">
    <property type="entry name" value="TRANSCRIPTION TERMINATION FACTOR 2-RELATED"/>
    <property type="match status" value="1"/>
</dbReference>
<proteinExistence type="predicted"/>
<dbReference type="InterPro" id="IPR000330">
    <property type="entry name" value="SNF2_N"/>
</dbReference>
<evidence type="ECO:0000256" key="2">
    <source>
        <dbReference type="ARBA" id="ARBA00022801"/>
    </source>
</evidence>
<evidence type="ECO:0000256" key="3">
    <source>
        <dbReference type="ARBA" id="ARBA00022806"/>
    </source>
</evidence>
<dbReference type="InterPro" id="IPR001841">
    <property type="entry name" value="Znf_RING"/>
</dbReference>
<dbReference type="SMART" id="SM00487">
    <property type="entry name" value="DEXDc"/>
    <property type="match status" value="1"/>
</dbReference>
<feature type="domain" description="RING-type" evidence="7">
    <location>
        <begin position="359"/>
        <end position="398"/>
    </location>
</feature>
<dbReference type="CDD" id="cd16619">
    <property type="entry name" value="mRING-HC-C4C4_TRIM37_C-VIII"/>
    <property type="match status" value="1"/>
</dbReference>
<feature type="domain" description="Helicase ATP-binding" evidence="8">
    <location>
        <begin position="42"/>
        <end position="221"/>
    </location>
</feature>
<dbReference type="CDD" id="cd18793">
    <property type="entry name" value="SF2_C_SNF"/>
    <property type="match status" value="1"/>
</dbReference>
<dbReference type="GO" id="GO:0005634">
    <property type="term" value="C:nucleus"/>
    <property type="evidence" value="ECO:0007669"/>
    <property type="project" value="TreeGrafter"/>
</dbReference>
<dbReference type="Gene3D" id="3.30.40.10">
    <property type="entry name" value="Zinc/RING finger domain, C3HC4 (zinc finger)"/>
    <property type="match status" value="1"/>
</dbReference>
<protein>
    <recommendedName>
        <fullName evidence="10">RING-type domain-containing protein</fullName>
    </recommendedName>
</protein>
<dbReference type="InterPro" id="IPR013083">
    <property type="entry name" value="Znf_RING/FYVE/PHD"/>
</dbReference>
<dbReference type="Pfam" id="PF00271">
    <property type="entry name" value="Helicase_C"/>
    <property type="match status" value="1"/>
</dbReference>
<feature type="coiled-coil region" evidence="5">
    <location>
        <begin position="329"/>
        <end position="356"/>
    </location>
</feature>
<reference evidence="9" key="1">
    <citation type="journal article" date="2020" name="Nature">
        <title>Giant virus diversity and host interactions through global metagenomics.</title>
        <authorList>
            <person name="Schulz F."/>
            <person name="Roux S."/>
            <person name="Paez-Espino D."/>
            <person name="Jungbluth S."/>
            <person name="Walsh D.A."/>
            <person name="Denef V.J."/>
            <person name="McMahon K.D."/>
            <person name="Konstantinidis K.T."/>
            <person name="Eloe-Fadrosh E.A."/>
            <person name="Kyrpides N.C."/>
            <person name="Woyke T."/>
        </authorList>
    </citation>
    <scope>NUCLEOTIDE SEQUENCE</scope>
    <source>
        <strain evidence="9">GVMAG-M-3300023174-104</strain>
    </source>
</reference>
<dbReference type="PROSITE" id="PS50089">
    <property type="entry name" value="ZF_RING_2"/>
    <property type="match status" value="1"/>
</dbReference>
<dbReference type="GO" id="GO:0008094">
    <property type="term" value="F:ATP-dependent activity, acting on DNA"/>
    <property type="evidence" value="ECO:0007669"/>
    <property type="project" value="TreeGrafter"/>
</dbReference>
<dbReference type="SMART" id="SM00184">
    <property type="entry name" value="RING"/>
    <property type="match status" value="1"/>
</dbReference>
<organism evidence="9">
    <name type="scientific">viral metagenome</name>
    <dbReference type="NCBI Taxonomy" id="1070528"/>
    <lineage>
        <taxon>unclassified sequences</taxon>
        <taxon>metagenomes</taxon>
        <taxon>organismal metagenomes</taxon>
    </lineage>
</organism>
<keyword evidence="1" id="KW-0547">Nucleotide-binding</keyword>
<keyword evidence="3" id="KW-0347">Helicase</keyword>
<dbReference type="Pfam" id="PF13923">
    <property type="entry name" value="zf-C3HC4_2"/>
    <property type="match status" value="1"/>
</dbReference>
<evidence type="ECO:0000313" key="9">
    <source>
        <dbReference type="EMBL" id="QHT09893.1"/>
    </source>
</evidence>
<keyword evidence="4" id="KW-0067">ATP-binding</keyword>
<dbReference type="InterPro" id="IPR014001">
    <property type="entry name" value="Helicase_ATP-bd"/>
</dbReference>
<evidence type="ECO:0000259" key="8">
    <source>
        <dbReference type="PROSITE" id="PS51192"/>
    </source>
</evidence>
<dbReference type="EMBL" id="MN739518">
    <property type="protein sequence ID" value="QHT09893.1"/>
    <property type="molecule type" value="Genomic_DNA"/>
</dbReference>
<keyword evidence="2" id="KW-0378">Hydrolase</keyword>
<dbReference type="SUPFAM" id="SSF52540">
    <property type="entry name" value="P-loop containing nucleoside triphosphate hydrolases"/>
    <property type="match status" value="2"/>
</dbReference>
<evidence type="ECO:0008006" key="10">
    <source>
        <dbReference type="Google" id="ProtNLM"/>
    </source>
</evidence>